<gene>
    <name evidence="2" type="ORF">GWK47_006353</name>
</gene>
<evidence type="ECO:0000256" key="1">
    <source>
        <dbReference type="SAM" id="MobiDB-lite"/>
    </source>
</evidence>
<dbReference type="Proteomes" id="UP000770661">
    <property type="component" value="Unassembled WGS sequence"/>
</dbReference>
<evidence type="ECO:0000313" key="2">
    <source>
        <dbReference type="EMBL" id="KAG0721449.1"/>
    </source>
</evidence>
<evidence type="ECO:0000313" key="3">
    <source>
        <dbReference type="Proteomes" id="UP000770661"/>
    </source>
</evidence>
<comment type="caution">
    <text evidence="2">The sequence shown here is derived from an EMBL/GenBank/DDBJ whole genome shotgun (WGS) entry which is preliminary data.</text>
</comment>
<proteinExistence type="predicted"/>
<keyword evidence="3" id="KW-1185">Reference proteome</keyword>
<name>A0A8J4YEM0_CHIOP</name>
<feature type="region of interest" description="Disordered" evidence="1">
    <location>
        <begin position="292"/>
        <end position="312"/>
    </location>
</feature>
<reference evidence="2" key="1">
    <citation type="submission" date="2020-07" db="EMBL/GenBank/DDBJ databases">
        <title>The High-quality genome of the commercially important snow crab, Chionoecetes opilio.</title>
        <authorList>
            <person name="Jeong J.-H."/>
            <person name="Ryu S."/>
        </authorList>
    </citation>
    <scope>NUCLEOTIDE SEQUENCE</scope>
    <source>
        <strain evidence="2">MADBK_172401_WGS</strain>
        <tissue evidence="2">Digestive gland</tissue>
    </source>
</reference>
<organism evidence="2 3">
    <name type="scientific">Chionoecetes opilio</name>
    <name type="common">Atlantic snow crab</name>
    <name type="synonym">Cancer opilio</name>
    <dbReference type="NCBI Taxonomy" id="41210"/>
    <lineage>
        <taxon>Eukaryota</taxon>
        <taxon>Metazoa</taxon>
        <taxon>Ecdysozoa</taxon>
        <taxon>Arthropoda</taxon>
        <taxon>Crustacea</taxon>
        <taxon>Multicrustacea</taxon>
        <taxon>Malacostraca</taxon>
        <taxon>Eumalacostraca</taxon>
        <taxon>Eucarida</taxon>
        <taxon>Decapoda</taxon>
        <taxon>Pleocyemata</taxon>
        <taxon>Brachyura</taxon>
        <taxon>Eubrachyura</taxon>
        <taxon>Majoidea</taxon>
        <taxon>Majidae</taxon>
        <taxon>Chionoecetes</taxon>
    </lineage>
</organism>
<feature type="region of interest" description="Disordered" evidence="1">
    <location>
        <begin position="84"/>
        <end position="115"/>
    </location>
</feature>
<sequence>MSSKGLAPPTPGWIQRKGDQGKSNGEGVPFREKARTIKRPPRKKDLGGNPPRPRGVLLPPWDNFPFANRGPWVVIKTFKCNTKGPCVRNTQGEGKRQHDDSHGFRGRAEGSGNKTPLFPKLNLLFAEKRFSRAPRVRTVTVLGGSGQERTARFVTLGGDGGVGTPFGAVQSFTFAGQTFPPLPPVTQWTRLFLVSPNRNGEKETRPSRNFSPQSYRCPRDRGRASELNASLGRRVRTVSATSKASYFHLLPHRQGQYHVMLHGHVLTPPLPVHYEESHDHRVTATTRTRLCASGPSSAPPASPRGRCHPFGPAGDYPPDLDRVLLSFIPMEEIKKGKELLCNLYKKTYHGGGTMNLKTQDLLDIIDLT</sequence>
<feature type="region of interest" description="Disordered" evidence="1">
    <location>
        <begin position="197"/>
        <end position="223"/>
    </location>
</feature>
<feature type="compositionally biased region" description="Basic and acidic residues" evidence="1">
    <location>
        <begin position="93"/>
        <end position="108"/>
    </location>
</feature>
<protein>
    <submittedName>
        <fullName evidence="2">Uncharacterized protein</fullName>
    </submittedName>
</protein>
<accession>A0A8J4YEM0</accession>
<dbReference type="EMBL" id="JACEEZ010011138">
    <property type="protein sequence ID" value="KAG0721449.1"/>
    <property type="molecule type" value="Genomic_DNA"/>
</dbReference>
<dbReference type="AlphaFoldDB" id="A0A8J4YEM0"/>
<feature type="region of interest" description="Disordered" evidence="1">
    <location>
        <begin position="1"/>
        <end position="59"/>
    </location>
</feature>